<keyword evidence="4" id="KW-1185">Reference proteome</keyword>
<dbReference type="STRING" id="329884.A0A4U0WXH3"/>
<feature type="region of interest" description="Disordered" evidence="1">
    <location>
        <begin position="28"/>
        <end position="70"/>
    </location>
</feature>
<dbReference type="OrthoDB" id="5419752at2759"/>
<dbReference type="GO" id="GO:0006614">
    <property type="term" value="P:SRP-dependent cotranslational protein targeting to membrane"/>
    <property type="evidence" value="ECO:0007669"/>
    <property type="project" value="InterPro"/>
</dbReference>
<evidence type="ECO:0000256" key="1">
    <source>
        <dbReference type="SAM" id="MobiDB-lite"/>
    </source>
</evidence>
<dbReference type="AlphaFoldDB" id="A0A4U0WXH3"/>
<dbReference type="GO" id="GO:0005786">
    <property type="term" value="C:signal recognition particle, endoplasmic reticulum targeting"/>
    <property type="evidence" value="ECO:0007669"/>
    <property type="project" value="TreeGrafter"/>
</dbReference>
<feature type="domain" description="SRP9" evidence="2">
    <location>
        <begin position="4"/>
        <end position="105"/>
    </location>
</feature>
<gene>
    <name evidence="3" type="ORF">B0A55_08938</name>
</gene>
<dbReference type="EMBL" id="NAJQ01000505">
    <property type="protein sequence ID" value="TKA68480.1"/>
    <property type="molecule type" value="Genomic_DNA"/>
</dbReference>
<accession>A0A4U0WXH3</accession>
<feature type="compositionally biased region" description="Low complexity" evidence="1">
    <location>
        <begin position="123"/>
        <end position="144"/>
    </location>
</feature>
<proteinExistence type="predicted"/>
<dbReference type="PANTHER" id="PTHR12834">
    <property type="entry name" value="SIGNAL RECOGNITION PARTICLE 9 KDA PROTEIN"/>
    <property type="match status" value="1"/>
</dbReference>
<reference evidence="3 4" key="1">
    <citation type="submission" date="2017-03" db="EMBL/GenBank/DDBJ databases">
        <title>Genomes of endolithic fungi from Antarctica.</title>
        <authorList>
            <person name="Coleine C."/>
            <person name="Masonjones S."/>
            <person name="Stajich J.E."/>
        </authorList>
    </citation>
    <scope>NUCLEOTIDE SEQUENCE [LARGE SCALE GENOMIC DNA]</scope>
    <source>
        <strain evidence="3 4">CCFEE 5184</strain>
    </source>
</reference>
<protein>
    <recommendedName>
        <fullName evidence="2">SRP9 domain-containing protein</fullName>
    </recommendedName>
</protein>
<evidence type="ECO:0000259" key="2">
    <source>
        <dbReference type="Pfam" id="PF05486"/>
    </source>
</evidence>
<evidence type="ECO:0000313" key="3">
    <source>
        <dbReference type="EMBL" id="TKA68480.1"/>
    </source>
</evidence>
<sequence length="164" mass="17604">MVYFKTPEEWQRQSALLLQARPTTTRITTKYKLPNLQSPKYQKSNKRKRDGEGDEKESSGPRVPRAALVLKTYDPESGVVLKFKTDKAADVGRLIGGLGRLGRHMAALPEKAEEAVMEDADTAEQAPAAAATAPTSKESAAATTDGKAPQAPGGGGKKKKKGKK</sequence>
<dbReference type="PANTHER" id="PTHR12834:SF12">
    <property type="entry name" value="SIGNAL RECOGNITION PARTICLE 9 KDA PROTEIN"/>
    <property type="match status" value="1"/>
</dbReference>
<dbReference type="InterPro" id="IPR039432">
    <property type="entry name" value="SRP9_dom"/>
</dbReference>
<dbReference type="InterPro" id="IPR039914">
    <property type="entry name" value="SRP9-like"/>
</dbReference>
<organism evidence="3 4">
    <name type="scientific">Friedmanniomyces simplex</name>
    <dbReference type="NCBI Taxonomy" id="329884"/>
    <lineage>
        <taxon>Eukaryota</taxon>
        <taxon>Fungi</taxon>
        <taxon>Dikarya</taxon>
        <taxon>Ascomycota</taxon>
        <taxon>Pezizomycotina</taxon>
        <taxon>Dothideomycetes</taxon>
        <taxon>Dothideomycetidae</taxon>
        <taxon>Mycosphaerellales</taxon>
        <taxon>Teratosphaeriaceae</taxon>
        <taxon>Friedmanniomyces</taxon>
    </lineage>
</organism>
<dbReference type="Proteomes" id="UP000309340">
    <property type="component" value="Unassembled WGS sequence"/>
</dbReference>
<feature type="region of interest" description="Disordered" evidence="1">
    <location>
        <begin position="110"/>
        <end position="164"/>
    </location>
</feature>
<dbReference type="Pfam" id="PF05486">
    <property type="entry name" value="SRP9-21"/>
    <property type="match status" value="1"/>
</dbReference>
<evidence type="ECO:0000313" key="4">
    <source>
        <dbReference type="Proteomes" id="UP000309340"/>
    </source>
</evidence>
<comment type="caution">
    <text evidence="3">The sequence shown here is derived from an EMBL/GenBank/DDBJ whole genome shotgun (WGS) entry which is preliminary data.</text>
</comment>
<name>A0A4U0WXH3_9PEZI</name>